<sequence length="236" mass="26756">MINMNIGTPLRCVTPGVRGKVWTFKDSQDNCGYFGVKGTSLGKNSLLPKISQRSRFGENYSRAVQRPHGCKQLENNSHFESTWLASKENETISKLTRPSLRDNFEIIKHTEHCHLGRKDTKMKGKLSGSSQSAQQKAYLRMVFSRSPHDHSTSNDNNFDEDYISFDDELFSRYLKEGSEIQHSSFVPTNVRSAKIGTPTDPTQLRSGVKSGKCRLRRKYTDLGVTVSDNNLIKYGR</sequence>
<proteinExistence type="predicted"/>
<comment type="caution">
    <text evidence="1">The sequence shown here is derived from an EMBL/GenBank/DDBJ whole genome shotgun (WGS) entry which is preliminary data.</text>
</comment>
<accession>A0A6S7IR50</accession>
<gene>
    <name evidence="1" type="ORF">PACLA_8A080734</name>
</gene>
<evidence type="ECO:0000313" key="1">
    <source>
        <dbReference type="EMBL" id="CAB4020123.1"/>
    </source>
</evidence>
<name>A0A6S7IR50_PARCT</name>
<keyword evidence="2" id="KW-1185">Reference proteome</keyword>
<evidence type="ECO:0000313" key="2">
    <source>
        <dbReference type="Proteomes" id="UP001152795"/>
    </source>
</evidence>
<dbReference type="EMBL" id="CACRXK020010792">
    <property type="protein sequence ID" value="CAB4020123.1"/>
    <property type="molecule type" value="Genomic_DNA"/>
</dbReference>
<dbReference type="AlphaFoldDB" id="A0A6S7IR50"/>
<reference evidence="1" key="1">
    <citation type="submission" date="2020-04" db="EMBL/GenBank/DDBJ databases">
        <authorList>
            <person name="Alioto T."/>
            <person name="Alioto T."/>
            <person name="Gomez Garrido J."/>
        </authorList>
    </citation>
    <scope>NUCLEOTIDE SEQUENCE</scope>
    <source>
        <strain evidence="1">A484AB</strain>
    </source>
</reference>
<organism evidence="1 2">
    <name type="scientific">Paramuricea clavata</name>
    <name type="common">Red gorgonian</name>
    <name type="synonym">Violescent sea-whip</name>
    <dbReference type="NCBI Taxonomy" id="317549"/>
    <lineage>
        <taxon>Eukaryota</taxon>
        <taxon>Metazoa</taxon>
        <taxon>Cnidaria</taxon>
        <taxon>Anthozoa</taxon>
        <taxon>Octocorallia</taxon>
        <taxon>Malacalcyonacea</taxon>
        <taxon>Plexauridae</taxon>
        <taxon>Paramuricea</taxon>
    </lineage>
</organism>
<protein>
    <submittedName>
        <fullName evidence="1">Uncharacterized protein</fullName>
    </submittedName>
</protein>
<dbReference type="Proteomes" id="UP001152795">
    <property type="component" value="Unassembled WGS sequence"/>
</dbReference>